<proteinExistence type="predicted"/>
<feature type="compositionally biased region" description="Polar residues" evidence="1">
    <location>
        <begin position="1"/>
        <end position="12"/>
    </location>
</feature>
<organism evidence="2">
    <name type="scientific">Anopheles sinensis</name>
    <name type="common">Mosquito</name>
    <dbReference type="NCBI Taxonomy" id="74873"/>
    <lineage>
        <taxon>Eukaryota</taxon>
        <taxon>Metazoa</taxon>
        <taxon>Ecdysozoa</taxon>
        <taxon>Arthropoda</taxon>
        <taxon>Hexapoda</taxon>
        <taxon>Insecta</taxon>
        <taxon>Pterygota</taxon>
        <taxon>Neoptera</taxon>
        <taxon>Endopterygota</taxon>
        <taxon>Diptera</taxon>
        <taxon>Nematocera</taxon>
        <taxon>Culicoidea</taxon>
        <taxon>Culicidae</taxon>
        <taxon>Anophelinae</taxon>
        <taxon>Anopheles</taxon>
    </lineage>
</organism>
<sequence>MLTVPECQNSRASGLKYSEPGRGNQDQEDENDSLATVLGPATLALLADWQPHFHPGGDRKVCQKDRD</sequence>
<dbReference type="AlphaFoldDB" id="A0A084VCW8"/>
<reference evidence="3" key="2">
    <citation type="submission" date="2020-05" db="UniProtKB">
        <authorList>
            <consortium name="EnsemblMetazoa"/>
        </authorList>
    </citation>
    <scope>IDENTIFICATION</scope>
</reference>
<dbReference type="EnsemblMetazoa" id="ASIC002726-RA">
    <property type="protein sequence ID" value="ASIC002726-PA"/>
    <property type="gene ID" value="ASIC002726"/>
</dbReference>
<accession>A0A084VCW8</accession>
<keyword evidence="4" id="KW-1185">Reference proteome</keyword>
<dbReference type="EMBL" id="KE524624">
    <property type="protein sequence ID" value="KFB35812.1"/>
    <property type="molecule type" value="Genomic_DNA"/>
</dbReference>
<dbReference type="EMBL" id="ATLV01010943">
    <property type="status" value="NOT_ANNOTATED_CDS"/>
    <property type="molecule type" value="Genomic_DNA"/>
</dbReference>
<gene>
    <name evidence="2" type="ORF">ZHAS_00002726</name>
</gene>
<evidence type="ECO:0000313" key="3">
    <source>
        <dbReference type="EnsemblMetazoa" id="ASIC002726-PA"/>
    </source>
</evidence>
<evidence type="ECO:0000256" key="1">
    <source>
        <dbReference type="SAM" id="MobiDB-lite"/>
    </source>
</evidence>
<name>A0A084VCW8_ANOSI</name>
<dbReference type="VEuPathDB" id="VectorBase:ASIC002726"/>
<reference evidence="2 4" key="1">
    <citation type="journal article" date="2014" name="BMC Genomics">
        <title>Genome sequence of Anopheles sinensis provides insight into genetics basis of mosquito competence for malaria parasites.</title>
        <authorList>
            <person name="Zhou D."/>
            <person name="Zhang D."/>
            <person name="Ding G."/>
            <person name="Shi L."/>
            <person name="Hou Q."/>
            <person name="Ye Y."/>
            <person name="Xu Y."/>
            <person name="Zhou H."/>
            <person name="Xiong C."/>
            <person name="Li S."/>
            <person name="Yu J."/>
            <person name="Hong S."/>
            <person name="Yu X."/>
            <person name="Zou P."/>
            <person name="Chen C."/>
            <person name="Chang X."/>
            <person name="Wang W."/>
            <person name="Lv Y."/>
            <person name="Sun Y."/>
            <person name="Ma L."/>
            <person name="Shen B."/>
            <person name="Zhu C."/>
        </authorList>
    </citation>
    <scope>NUCLEOTIDE SEQUENCE [LARGE SCALE GENOMIC DNA]</scope>
</reference>
<evidence type="ECO:0000313" key="2">
    <source>
        <dbReference type="EMBL" id="KFB35812.1"/>
    </source>
</evidence>
<dbReference type="Proteomes" id="UP000030765">
    <property type="component" value="Unassembled WGS sequence"/>
</dbReference>
<evidence type="ECO:0000313" key="4">
    <source>
        <dbReference type="Proteomes" id="UP000030765"/>
    </source>
</evidence>
<protein>
    <submittedName>
        <fullName evidence="2 3">Uncharacterized protein</fullName>
    </submittedName>
</protein>
<feature type="region of interest" description="Disordered" evidence="1">
    <location>
        <begin position="1"/>
        <end position="36"/>
    </location>
</feature>